<evidence type="ECO:0000259" key="2">
    <source>
        <dbReference type="PROSITE" id="PS50017"/>
    </source>
</evidence>
<dbReference type="PANTHER" id="PTHR14726:SF1">
    <property type="entry name" value="JHY PROTEIN HOMOLOG"/>
    <property type="match status" value="1"/>
</dbReference>
<dbReference type="InterPro" id="IPR011029">
    <property type="entry name" value="DEATH-like_dom_sf"/>
</dbReference>
<organism evidence="3 4">
    <name type="scientific">Strigamia maritima</name>
    <name type="common">European centipede</name>
    <name type="synonym">Geophilus maritimus</name>
    <dbReference type="NCBI Taxonomy" id="126957"/>
    <lineage>
        <taxon>Eukaryota</taxon>
        <taxon>Metazoa</taxon>
        <taxon>Ecdysozoa</taxon>
        <taxon>Arthropoda</taxon>
        <taxon>Myriapoda</taxon>
        <taxon>Chilopoda</taxon>
        <taxon>Pleurostigmophora</taxon>
        <taxon>Geophilomorpha</taxon>
        <taxon>Linotaeniidae</taxon>
        <taxon>Strigamia</taxon>
    </lineage>
</organism>
<name>T1IRM9_STRMM</name>
<dbReference type="CDD" id="cd01670">
    <property type="entry name" value="Death"/>
    <property type="match status" value="1"/>
</dbReference>
<feature type="compositionally biased region" description="Basic and acidic residues" evidence="1">
    <location>
        <begin position="370"/>
        <end position="381"/>
    </location>
</feature>
<feature type="region of interest" description="Disordered" evidence="1">
    <location>
        <begin position="213"/>
        <end position="286"/>
    </location>
</feature>
<dbReference type="SMART" id="SM00005">
    <property type="entry name" value="DEATH"/>
    <property type="match status" value="1"/>
</dbReference>
<reference evidence="4" key="1">
    <citation type="submission" date="2011-05" db="EMBL/GenBank/DDBJ databases">
        <authorList>
            <person name="Richards S.R."/>
            <person name="Qu J."/>
            <person name="Jiang H."/>
            <person name="Jhangiani S.N."/>
            <person name="Agravi P."/>
            <person name="Goodspeed R."/>
            <person name="Gross S."/>
            <person name="Mandapat C."/>
            <person name="Jackson L."/>
            <person name="Mathew T."/>
            <person name="Pu L."/>
            <person name="Thornton R."/>
            <person name="Saada N."/>
            <person name="Wilczek-Boney K.B."/>
            <person name="Lee S."/>
            <person name="Kovar C."/>
            <person name="Wu Y."/>
            <person name="Scherer S.E."/>
            <person name="Worley K.C."/>
            <person name="Muzny D.M."/>
            <person name="Gibbs R."/>
        </authorList>
    </citation>
    <scope>NUCLEOTIDE SEQUENCE</scope>
    <source>
        <strain evidence="4">Brora</strain>
    </source>
</reference>
<dbReference type="EnsemblMetazoa" id="SMAR003728-RA">
    <property type="protein sequence ID" value="SMAR003728-PA"/>
    <property type="gene ID" value="SMAR003728"/>
</dbReference>
<dbReference type="InterPro" id="IPR000488">
    <property type="entry name" value="Death_dom"/>
</dbReference>
<dbReference type="EMBL" id="AFFK01018673">
    <property type="status" value="NOT_ANNOTATED_CDS"/>
    <property type="molecule type" value="Genomic_DNA"/>
</dbReference>
<dbReference type="Pfam" id="PF00531">
    <property type="entry name" value="Death"/>
    <property type="match status" value="1"/>
</dbReference>
<protein>
    <recommendedName>
        <fullName evidence="2">Death domain-containing protein</fullName>
    </recommendedName>
</protein>
<dbReference type="AlphaFoldDB" id="T1IRM9"/>
<dbReference type="SUPFAM" id="SSF47986">
    <property type="entry name" value="DEATH domain"/>
    <property type="match status" value="1"/>
</dbReference>
<keyword evidence="4" id="KW-1185">Reference proteome</keyword>
<dbReference type="STRING" id="126957.T1IRM9"/>
<dbReference type="PROSITE" id="PS50017">
    <property type="entry name" value="DEATH_DOMAIN"/>
    <property type="match status" value="1"/>
</dbReference>
<dbReference type="InterPro" id="IPR027968">
    <property type="entry name" value="JHY"/>
</dbReference>
<sequence length="681" mass="77320">MMGVKIPLRIEEENEEVARPVERMQSSKTAEDNVKGEEEIISKGDVIQAKAMNTETLSTDLKRAHFNIESSRQEISHASSNQKTESLENVKFNVIDDPKMVKILSMKDMMEIPLAGETSNEIINPGAKSATPKLIYRKASLAIGKQLNDNTPEVLFGLKPPVIINKSSSDTDVLKKIADQESQDIKADVSTQEDENSIESTLSTGFIASVKTEGSKISTQSPVPTENKQQEILPDQVSPKQSKGKLEVKTERINRSKKKKLSRQTAGFETEQDVPRNHRSSSLPPLPYTLKDYRQLQLDIQLGGLGPILQKYQRQANYAQQVMDRNRKLLEAKLEKSKTTFAQVMQEASDPSKDARQRGLNYAKNIKKPPKLDKEENKEPTSNRQVKLPPLRPGNLQSEGAAKVVYLETVEEEEPTGVGSTVKTRPFAMDSLMENVEKLRERHAKEREIVDQLFTDKAMVYIRTEMDDYVILKQQFCGSLSNFSNAGAILHESIKIFTQIIDSSRTVSSIKTLEQLLLVLEYRDELSPTNVTILKKWINAMKLPTGLSIVEQYEKLHDICSYEPKCDICHTLMDQSLNFQDEIESHIDDLDDAFDEISHLLGRSWKDFARKCDLSQYEIDDITDNEKRLIDRAYWVFTCWKERAGNSANVVKLIEVLEKCQRKDLADKLRSFNSVEMEKTS</sequence>
<dbReference type="Gene3D" id="1.10.533.10">
    <property type="entry name" value="Death Domain, Fas"/>
    <property type="match status" value="1"/>
</dbReference>
<reference evidence="3" key="2">
    <citation type="submission" date="2015-02" db="UniProtKB">
        <authorList>
            <consortium name="EnsemblMetazoa"/>
        </authorList>
    </citation>
    <scope>IDENTIFICATION</scope>
</reference>
<evidence type="ECO:0000313" key="4">
    <source>
        <dbReference type="Proteomes" id="UP000014500"/>
    </source>
</evidence>
<evidence type="ECO:0000256" key="1">
    <source>
        <dbReference type="SAM" id="MobiDB-lite"/>
    </source>
</evidence>
<dbReference type="GO" id="GO:0007165">
    <property type="term" value="P:signal transduction"/>
    <property type="evidence" value="ECO:0007669"/>
    <property type="project" value="InterPro"/>
</dbReference>
<feature type="compositionally biased region" description="Basic and acidic residues" evidence="1">
    <location>
        <begin position="244"/>
        <end position="254"/>
    </location>
</feature>
<dbReference type="GO" id="GO:0035082">
    <property type="term" value="P:axoneme assembly"/>
    <property type="evidence" value="ECO:0007669"/>
    <property type="project" value="TreeGrafter"/>
</dbReference>
<dbReference type="Pfam" id="PF15261">
    <property type="entry name" value="JHY"/>
    <property type="match status" value="1"/>
</dbReference>
<dbReference type="HOGENOM" id="CLU_404041_0_0_1"/>
<feature type="compositionally biased region" description="Polar residues" evidence="1">
    <location>
        <begin position="215"/>
        <end position="227"/>
    </location>
</feature>
<dbReference type="Proteomes" id="UP000014500">
    <property type="component" value="Unassembled WGS sequence"/>
</dbReference>
<evidence type="ECO:0000313" key="3">
    <source>
        <dbReference type="EnsemblMetazoa" id="SMAR003728-PA"/>
    </source>
</evidence>
<feature type="domain" description="Death" evidence="2">
    <location>
        <begin position="601"/>
        <end position="673"/>
    </location>
</feature>
<accession>T1IRM9</accession>
<proteinExistence type="predicted"/>
<dbReference type="PANTHER" id="PTHR14726">
    <property type="entry name" value="JHY PROTEIN HOMOLOG"/>
    <property type="match status" value="1"/>
</dbReference>
<feature type="region of interest" description="Disordered" evidence="1">
    <location>
        <begin position="344"/>
        <end position="394"/>
    </location>
</feature>